<dbReference type="InterPro" id="IPR040463">
    <property type="entry name" value="BAP29/BAP31_N"/>
</dbReference>
<dbReference type="EMBL" id="ML009254">
    <property type="protein sequence ID" value="RKO97480.1"/>
    <property type="molecule type" value="Genomic_DNA"/>
</dbReference>
<sequence length="248" mass="26453">MNTSQAEGSGSPIMTVVQYFLCTEAALVLLISVPINIPVRRRVLDFLRNNPRLKKLRWAYHSLNAFWLFLFVDAAIRLRSTDSKILALTGDYGDGNVAQSGAPMTGGAGAPAGTAAPMAAAAGGGFNVMALQNLNSQRYHLLSDLYVLAFTLFCSLVLWQLQLTMMRMGRYREERNALRAMLKNARADATLDTLDALDGVPGVDPLESPESLVAGGMTPTLSAAAPSSKAGLASAQNPLAVPVGLKEE</sequence>
<keyword evidence="1" id="KW-0812">Transmembrane</keyword>
<feature type="domain" description="BAP29/BAP31 transmembrane" evidence="2">
    <location>
        <begin position="14"/>
        <end position="83"/>
    </location>
</feature>
<feature type="transmembrane region" description="Helical" evidence="1">
    <location>
        <begin position="58"/>
        <end position="76"/>
    </location>
</feature>
<gene>
    <name evidence="3" type="ORF">CAUPRSCDRAFT_10848</name>
</gene>
<proteinExistence type="predicted"/>
<dbReference type="Pfam" id="PF05529">
    <property type="entry name" value="Bap31"/>
    <property type="match status" value="1"/>
</dbReference>
<feature type="transmembrane region" description="Helical" evidence="1">
    <location>
        <begin position="16"/>
        <end position="37"/>
    </location>
</feature>
<feature type="transmembrane region" description="Helical" evidence="1">
    <location>
        <begin position="145"/>
        <end position="165"/>
    </location>
</feature>
<dbReference type="Proteomes" id="UP000268535">
    <property type="component" value="Unassembled WGS sequence"/>
</dbReference>
<reference evidence="4" key="1">
    <citation type="journal article" date="2018" name="Nat. Microbiol.">
        <title>Leveraging single-cell genomics to expand the fungal tree of life.</title>
        <authorList>
            <person name="Ahrendt S.R."/>
            <person name="Quandt C.A."/>
            <person name="Ciobanu D."/>
            <person name="Clum A."/>
            <person name="Salamov A."/>
            <person name="Andreopoulos B."/>
            <person name="Cheng J.F."/>
            <person name="Woyke T."/>
            <person name="Pelin A."/>
            <person name="Henrissat B."/>
            <person name="Reynolds N.K."/>
            <person name="Benny G.L."/>
            <person name="Smith M.E."/>
            <person name="James T.Y."/>
            <person name="Grigoriev I.V."/>
        </authorList>
    </citation>
    <scope>NUCLEOTIDE SEQUENCE [LARGE SCALE GENOMIC DNA]</scope>
    <source>
        <strain evidence="4">ATCC 52028</strain>
    </source>
</reference>
<organism evidence="3 4">
    <name type="scientific">Caulochytrium protostelioides</name>
    <dbReference type="NCBI Taxonomy" id="1555241"/>
    <lineage>
        <taxon>Eukaryota</taxon>
        <taxon>Fungi</taxon>
        <taxon>Fungi incertae sedis</taxon>
        <taxon>Chytridiomycota</taxon>
        <taxon>Chytridiomycota incertae sedis</taxon>
        <taxon>Chytridiomycetes</taxon>
        <taxon>Caulochytriales</taxon>
        <taxon>Caulochytriaceae</taxon>
        <taxon>Caulochytrium</taxon>
    </lineage>
</organism>
<evidence type="ECO:0000313" key="3">
    <source>
        <dbReference type="EMBL" id="RKO97480.1"/>
    </source>
</evidence>
<evidence type="ECO:0000313" key="4">
    <source>
        <dbReference type="Proteomes" id="UP000268535"/>
    </source>
</evidence>
<keyword evidence="1" id="KW-0472">Membrane</keyword>
<dbReference type="AlphaFoldDB" id="A0A4P9X0M0"/>
<name>A0A4P9X0M0_9FUNG</name>
<accession>A0A4P9X0M0</accession>
<evidence type="ECO:0000256" key="1">
    <source>
        <dbReference type="SAM" id="Phobius"/>
    </source>
</evidence>
<evidence type="ECO:0000259" key="2">
    <source>
        <dbReference type="Pfam" id="PF05529"/>
    </source>
</evidence>
<protein>
    <recommendedName>
        <fullName evidence="2">BAP29/BAP31 transmembrane domain-containing protein</fullName>
    </recommendedName>
</protein>
<keyword evidence="1" id="KW-1133">Transmembrane helix</keyword>